<dbReference type="GO" id="GO:0046354">
    <property type="term" value="P:mannan biosynthetic process"/>
    <property type="evidence" value="ECO:0007669"/>
    <property type="project" value="TreeGrafter"/>
</dbReference>
<dbReference type="PANTHER" id="PTHR31646:SF5">
    <property type="entry name" value="(MNN2), PUTATIVE (AFU_ORTHOLOGUE AFUA_6G04450)-RELATED"/>
    <property type="match status" value="1"/>
</dbReference>
<dbReference type="PANTHER" id="PTHR31646">
    <property type="entry name" value="ALPHA-1,2-MANNOSYLTRANSFERASE MNN2"/>
    <property type="match status" value="1"/>
</dbReference>
<evidence type="ECO:0000256" key="4">
    <source>
        <dbReference type="ARBA" id="ARBA00022679"/>
    </source>
</evidence>
<dbReference type="SUPFAM" id="SSF53335">
    <property type="entry name" value="S-adenosyl-L-methionine-dependent methyltransferases"/>
    <property type="match status" value="1"/>
</dbReference>
<dbReference type="Pfam" id="PF13649">
    <property type="entry name" value="Methyltransf_25"/>
    <property type="match status" value="1"/>
</dbReference>
<dbReference type="Proteomes" id="UP001152592">
    <property type="component" value="Unassembled WGS sequence"/>
</dbReference>
<dbReference type="Gene3D" id="3.90.550.10">
    <property type="entry name" value="Spore Coat Polysaccharide Biosynthesis Protein SpsA, Chain A"/>
    <property type="match status" value="1"/>
</dbReference>
<dbReference type="InterPro" id="IPR029044">
    <property type="entry name" value="Nucleotide-diphossugar_trans"/>
</dbReference>
<evidence type="ECO:0000313" key="8">
    <source>
        <dbReference type="Proteomes" id="UP001152592"/>
    </source>
</evidence>
<dbReference type="GO" id="GO:0000026">
    <property type="term" value="F:alpha-1,2-mannosyltransferase activity"/>
    <property type="evidence" value="ECO:0007669"/>
    <property type="project" value="TreeGrafter"/>
</dbReference>
<dbReference type="EMBL" id="CAJVPD010000240">
    <property type="protein sequence ID" value="CAG8386863.1"/>
    <property type="molecule type" value="Genomic_DNA"/>
</dbReference>
<organism evidence="7 8">
    <name type="scientific">Penicillium salamii</name>
    <dbReference type="NCBI Taxonomy" id="1612424"/>
    <lineage>
        <taxon>Eukaryota</taxon>
        <taxon>Fungi</taxon>
        <taxon>Dikarya</taxon>
        <taxon>Ascomycota</taxon>
        <taxon>Pezizomycotina</taxon>
        <taxon>Eurotiomycetes</taxon>
        <taxon>Eurotiomycetidae</taxon>
        <taxon>Eurotiales</taxon>
        <taxon>Aspergillaceae</taxon>
        <taxon>Penicillium</taxon>
    </lineage>
</organism>
<comment type="similarity">
    <text evidence="3">Belongs to the MNN1/MNT family.</text>
</comment>
<dbReference type="InterPro" id="IPR041698">
    <property type="entry name" value="Methyltransf_25"/>
</dbReference>
<reference evidence="7" key="1">
    <citation type="submission" date="2021-07" db="EMBL/GenBank/DDBJ databases">
        <authorList>
            <person name="Branca A.L. A."/>
        </authorList>
    </citation>
    <scope>NUCLEOTIDE SEQUENCE</scope>
</reference>
<dbReference type="OrthoDB" id="2103474at2759"/>
<keyword evidence="5" id="KW-0333">Golgi apparatus</keyword>
<evidence type="ECO:0000256" key="1">
    <source>
        <dbReference type="ARBA" id="ARBA00004555"/>
    </source>
</evidence>
<comment type="caution">
    <text evidence="7">The sequence shown here is derived from an EMBL/GenBank/DDBJ whole genome shotgun (WGS) entry which is preliminary data.</text>
</comment>
<evidence type="ECO:0000313" key="7">
    <source>
        <dbReference type="EMBL" id="CAG8386863.1"/>
    </source>
</evidence>
<protein>
    <recommendedName>
        <fullName evidence="6">Methyltransferase domain-containing protein</fullName>
    </recommendedName>
</protein>
<dbReference type="Pfam" id="PF11051">
    <property type="entry name" value="Mannosyl_trans3"/>
    <property type="match status" value="2"/>
</dbReference>
<feature type="domain" description="Methyltransferase" evidence="6">
    <location>
        <begin position="52"/>
        <end position="143"/>
    </location>
</feature>
<evidence type="ECO:0000256" key="2">
    <source>
        <dbReference type="ARBA" id="ARBA00004922"/>
    </source>
</evidence>
<dbReference type="CDD" id="cd02440">
    <property type="entry name" value="AdoMet_MTases"/>
    <property type="match status" value="1"/>
</dbReference>
<keyword evidence="4" id="KW-0808">Transferase</keyword>
<dbReference type="InterPro" id="IPR029063">
    <property type="entry name" value="SAM-dependent_MTases_sf"/>
</dbReference>
<dbReference type="GO" id="GO:0005794">
    <property type="term" value="C:Golgi apparatus"/>
    <property type="evidence" value="ECO:0007669"/>
    <property type="project" value="UniProtKB-SubCell"/>
</dbReference>
<dbReference type="InterPro" id="IPR022751">
    <property type="entry name" value="Alpha_mannosyltransferase"/>
</dbReference>
<name>A0A9W4JB39_9EURO</name>
<dbReference type="SUPFAM" id="SSF53448">
    <property type="entry name" value="Nucleotide-diphospho-sugar transferases"/>
    <property type="match status" value="1"/>
</dbReference>
<comment type="subcellular location">
    <subcellularLocation>
        <location evidence="1">Golgi apparatus</location>
    </subcellularLocation>
</comment>
<sequence length="665" mass="74796">MTEPSSAQIKDDIKKAYDDVATTYLDWTQPTHTTRLSYLQTMLESIEPSKSILELGCGAGVPCTQLLAARGYTVIANDISSSQITLARERLPHSVNLIEGDMMELEFGQQFDAVLAMYSIFHLPRDEQSVMLRRIFGWLKPGGRLLANFPEMGFVSASDSSWLGGTEGAMHWSGWGRSETRRLLVEIGFVVDVDEVVVDAEEENGSVKDIAFQWILATKVWILTRSYLSSRPLQPTPQIFWRDFHSLLEEYKPDTAPIVEDVKAPTLGFNAHDAPTRPDVLNVPQADLIKMKQAHAGFLTALAIPPRPYYRPHTRGIVSTAGGPYLPVLVISLRMLRQTGSKLPMEVFLATEEEYEPYICNQVLPSLNARCLILSQILQSSPTKIEKYQFKPFAMLFSSFEEILFLDADAFPLEKPDLLFNNEPFLSTGLLTWPDFWASSASPLFYLIAGYNAPPMNLRQSTESGVLLLSKKSHLRTLLLCTYYNFHGPTHYYPLLSQGAAGEGDKETFLAAAMATNEPFYQVSESICALGHRTKGGLAGSAMAQFNPMQDYALIKQGLSRVKGDKAPAPDVFFIHANFPKFNPATIFENHEVNPAFTDEGEYTRAWTIPEDVVAGFNRKVNVERVFWYEIMWTACELEPRFESWAKYEGICEGVRKYWQAVFES</sequence>
<comment type="pathway">
    <text evidence="2">Protein modification; protein glycosylation.</text>
</comment>
<dbReference type="Gene3D" id="3.40.50.150">
    <property type="entry name" value="Vaccinia Virus protein VP39"/>
    <property type="match status" value="1"/>
</dbReference>
<proteinExistence type="inferred from homology"/>
<evidence type="ECO:0000256" key="3">
    <source>
        <dbReference type="ARBA" id="ARBA00009105"/>
    </source>
</evidence>
<gene>
    <name evidence="7" type="ORF">PSALAMII_LOCUS6319</name>
</gene>
<evidence type="ECO:0000259" key="6">
    <source>
        <dbReference type="Pfam" id="PF13649"/>
    </source>
</evidence>
<evidence type="ECO:0000256" key="5">
    <source>
        <dbReference type="ARBA" id="ARBA00023034"/>
    </source>
</evidence>
<accession>A0A9W4JB39</accession>
<dbReference type="AlphaFoldDB" id="A0A9W4JB39"/>